<feature type="region of interest" description="Disordered" evidence="1">
    <location>
        <begin position="60"/>
        <end position="80"/>
    </location>
</feature>
<dbReference type="AlphaFoldDB" id="A0A4U3L0W8"/>
<evidence type="ECO:0000313" key="2">
    <source>
        <dbReference type="EMBL" id="TKK68480.1"/>
    </source>
</evidence>
<sequence length="80" mass="9107">MLQNRTRSGGSLLLAGLAAFAYYKYSKMTPEERRSMFDGLKEKGKKLIHDYVPADIRDKFMKKDNPGHTDDVSEGSYYPA</sequence>
<reference evidence="2 3" key="1">
    <citation type="submission" date="2019-05" db="EMBL/GenBank/DDBJ databases">
        <title>Panacibacter sp. strain 17mud1-8 Genome sequencing and assembly.</title>
        <authorList>
            <person name="Chhetri G."/>
        </authorList>
    </citation>
    <scope>NUCLEOTIDE SEQUENCE [LARGE SCALE GENOMIC DNA]</scope>
    <source>
        <strain evidence="2 3">17mud1-8</strain>
    </source>
</reference>
<dbReference type="RefSeq" id="WP_137261668.1">
    <property type="nucleotide sequence ID" value="NZ_SZQL01000007.1"/>
</dbReference>
<dbReference type="EMBL" id="SZQL01000007">
    <property type="protein sequence ID" value="TKK68480.1"/>
    <property type="molecule type" value="Genomic_DNA"/>
</dbReference>
<protein>
    <recommendedName>
        <fullName evidence="4">YtxH domain-containing protein</fullName>
    </recommendedName>
</protein>
<evidence type="ECO:0008006" key="4">
    <source>
        <dbReference type="Google" id="ProtNLM"/>
    </source>
</evidence>
<feature type="compositionally biased region" description="Basic and acidic residues" evidence="1">
    <location>
        <begin position="60"/>
        <end position="71"/>
    </location>
</feature>
<name>A0A4U3L0W8_9BACT</name>
<dbReference type="Proteomes" id="UP000305848">
    <property type="component" value="Unassembled WGS sequence"/>
</dbReference>
<gene>
    <name evidence="2" type="ORF">FC093_10140</name>
</gene>
<keyword evidence="3" id="KW-1185">Reference proteome</keyword>
<evidence type="ECO:0000313" key="3">
    <source>
        <dbReference type="Proteomes" id="UP000305848"/>
    </source>
</evidence>
<accession>A0A4U3L0W8</accession>
<dbReference type="OrthoDB" id="680558at2"/>
<proteinExistence type="predicted"/>
<organism evidence="2 3">
    <name type="scientific">Ilyomonas limi</name>
    <dbReference type="NCBI Taxonomy" id="2575867"/>
    <lineage>
        <taxon>Bacteria</taxon>
        <taxon>Pseudomonadati</taxon>
        <taxon>Bacteroidota</taxon>
        <taxon>Chitinophagia</taxon>
        <taxon>Chitinophagales</taxon>
        <taxon>Chitinophagaceae</taxon>
        <taxon>Ilyomonas</taxon>
    </lineage>
</organism>
<comment type="caution">
    <text evidence="2">The sequence shown here is derived from an EMBL/GenBank/DDBJ whole genome shotgun (WGS) entry which is preliminary data.</text>
</comment>
<evidence type="ECO:0000256" key="1">
    <source>
        <dbReference type="SAM" id="MobiDB-lite"/>
    </source>
</evidence>